<dbReference type="SUPFAM" id="SSF50156">
    <property type="entry name" value="PDZ domain-like"/>
    <property type="match status" value="1"/>
</dbReference>
<protein>
    <recommendedName>
        <fullName evidence="4">PDZ domain-containing protein</fullName>
    </recommendedName>
</protein>
<feature type="compositionally biased region" description="Basic and acidic residues" evidence="1">
    <location>
        <begin position="153"/>
        <end position="177"/>
    </location>
</feature>
<dbReference type="HOGENOM" id="CLU_710786_0_0_1"/>
<name>B5YLM1_THAPS</name>
<sequence>MPKPKAFPRYHSTTPSTKRVIVGQMYDDSDESYSFCSPHGDRKCYIHSPTIAEKISSNVNDLANYGRALTAHVLEEIKMIAEQEFDSDDSCTRKPKAIDVLLDRATANIRTITAQITEQNPCMALVRRCDDDSYYSSSEEEVRPPKTIRRKKSSEVREHSGRLKDDITVTSDEDRSHSSITSGDNDSQSSEYTSSESDSIQKRRLASKMRRRRHQYLRRKAMERAATADSSGTDGEVSDRGYYGPRLGRRKKALQYIVPTQELRSVDRHLDSTTTNVDTEETMILNTSNADESQKKVFNPQLLKWESKETSIILPPAPVFGFLTSSHLGPIVTRVPCSSVGDAMQLGDIIIRLNGVDVSNFEGEIVSEIFKQLAGKIVRATYLRKKVEV</sequence>
<dbReference type="AlphaFoldDB" id="B5YLM1"/>
<evidence type="ECO:0000256" key="1">
    <source>
        <dbReference type="SAM" id="MobiDB-lite"/>
    </source>
</evidence>
<feature type="compositionally biased region" description="Basic residues" evidence="1">
    <location>
        <begin position="202"/>
        <end position="221"/>
    </location>
</feature>
<dbReference type="GeneID" id="7444240"/>
<reference evidence="2 3" key="2">
    <citation type="journal article" date="2008" name="Nature">
        <title>The Phaeodactylum genome reveals the evolutionary history of diatom genomes.</title>
        <authorList>
            <person name="Bowler C."/>
            <person name="Allen A.E."/>
            <person name="Badger J.H."/>
            <person name="Grimwood J."/>
            <person name="Jabbari K."/>
            <person name="Kuo A."/>
            <person name="Maheswari U."/>
            <person name="Martens C."/>
            <person name="Maumus F."/>
            <person name="Otillar R.P."/>
            <person name="Rayko E."/>
            <person name="Salamov A."/>
            <person name="Vandepoele K."/>
            <person name="Beszteri B."/>
            <person name="Gruber A."/>
            <person name="Heijde M."/>
            <person name="Katinka M."/>
            <person name="Mock T."/>
            <person name="Valentin K."/>
            <person name="Verret F."/>
            <person name="Berges J.A."/>
            <person name="Brownlee C."/>
            <person name="Cadoret J.P."/>
            <person name="Chiovitti A."/>
            <person name="Choi C.J."/>
            <person name="Coesel S."/>
            <person name="De Martino A."/>
            <person name="Detter J.C."/>
            <person name="Durkin C."/>
            <person name="Falciatore A."/>
            <person name="Fournet J."/>
            <person name="Haruta M."/>
            <person name="Huysman M.J."/>
            <person name="Jenkins B.D."/>
            <person name="Jiroutova K."/>
            <person name="Jorgensen R.E."/>
            <person name="Joubert Y."/>
            <person name="Kaplan A."/>
            <person name="Kroger N."/>
            <person name="Kroth P.G."/>
            <person name="La Roche J."/>
            <person name="Lindquist E."/>
            <person name="Lommer M."/>
            <person name="Martin-Jezequel V."/>
            <person name="Lopez P.J."/>
            <person name="Lucas S."/>
            <person name="Mangogna M."/>
            <person name="McGinnis K."/>
            <person name="Medlin L.K."/>
            <person name="Montsant A."/>
            <person name="Oudot-Le Secq M.P."/>
            <person name="Napoli C."/>
            <person name="Obornik M."/>
            <person name="Parker M.S."/>
            <person name="Petit J.L."/>
            <person name="Porcel B.M."/>
            <person name="Poulsen N."/>
            <person name="Robison M."/>
            <person name="Rychlewski L."/>
            <person name="Rynearson T.A."/>
            <person name="Schmutz J."/>
            <person name="Shapiro H."/>
            <person name="Siaut M."/>
            <person name="Stanley M."/>
            <person name="Sussman M.R."/>
            <person name="Taylor A.R."/>
            <person name="Vardi A."/>
            <person name="von Dassow P."/>
            <person name="Vyverman W."/>
            <person name="Willis A."/>
            <person name="Wyrwicz L.S."/>
            <person name="Rokhsar D.S."/>
            <person name="Weissenbach J."/>
            <person name="Armbrust E.V."/>
            <person name="Green B.R."/>
            <person name="Van de Peer Y."/>
            <person name="Grigoriev I.V."/>
        </authorList>
    </citation>
    <scope>NUCLEOTIDE SEQUENCE [LARGE SCALE GENOMIC DNA]</scope>
    <source>
        <strain evidence="2 3">CCMP1335</strain>
    </source>
</reference>
<keyword evidence="3" id="KW-1185">Reference proteome</keyword>
<gene>
    <name evidence="2" type="ORF">THAPS_10828</name>
</gene>
<reference evidence="2 3" key="1">
    <citation type="journal article" date="2004" name="Science">
        <title>The genome of the diatom Thalassiosira pseudonana: ecology, evolution, and metabolism.</title>
        <authorList>
            <person name="Armbrust E.V."/>
            <person name="Berges J.A."/>
            <person name="Bowler C."/>
            <person name="Green B.R."/>
            <person name="Martinez D."/>
            <person name="Putnam N.H."/>
            <person name="Zhou S."/>
            <person name="Allen A.E."/>
            <person name="Apt K.E."/>
            <person name="Bechner M."/>
            <person name="Brzezinski M.A."/>
            <person name="Chaal B.K."/>
            <person name="Chiovitti A."/>
            <person name="Davis A.K."/>
            <person name="Demarest M.S."/>
            <person name="Detter J.C."/>
            <person name="Glavina T."/>
            <person name="Goodstein D."/>
            <person name="Hadi M.Z."/>
            <person name="Hellsten U."/>
            <person name="Hildebrand M."/>
            <person name="Jenkins B.D."/>
            <person name="Jurka J."/>
            <person name="Kapitonov V.V."/>
            <person name="Kroger N."/>
            <person name="Lau W.W."/>
            <person name="Lane T.W."/>
            <person name="Larimer F.W."/>
            <person name="Lippmeier J.C."/>
            <person name="Lucas S."/>
            <person name="Medina M."/>
            <person name="Montsant A."/>
            <person name="Obornik M."/>
            <person name="Parker M.S."/>
            <person name="Palenik B."/>
            <person name="Pazour G.J."/>
            <person name="Richardson P.M."/>
            <person name="Rynearson T.A."/>
            <person name="Saito M.A."/>
            <person name="Schwartz D.C."/>
            <person name="Thamatrakoln K."/>
            <person name="Valentin K."/>
            <person name="Vardi A."/>
            <person name="Wilkerson F.P."/>
            <person name="Rokhsar D.S."/>
        </authorList>
    </citation>
    <scope>NUCLEOTIDE SEQUENCE [LARGE SCALE GENOMIC DNA]</scope>
    <source>
        <strain evidence="2 3">CCMP1335</strain>
    </source>
</reference>
<proteinExistence type="predicted"/>
<evidence type="ECO:0000313" key="2">
    <source>
        <dbReference type="EMBL" id="ACI64256.1"/>
    </source>
</evidence>
<dbReference type="PaxDb" id="35128-Thaps10828"/>
<dbReference type="InParanoid" id="B5YLM1"/>
<feature type="region of interest" description="Disordered" evidence="1">
    <location>
        <begin position="134"/>
        <end position="245"/>
    </location>
</feature>
<dbReference type="EMBL" id="CP001159">
    <property type="protein sequence ID" value="ACI64256.1"/>
    <property type="molecule type" value="Genomic_DNA"/>
</dbReference>
<evidence type="ECO:0008006" key="4">
    <source>
        <dbReference type="Google" id="ProtNLM"/>
    </source>
</evidence>
<dbReference type="RefSeq" id="XP_002295539.1">
    <property type="nucleotide sequence ID" value="XM_002295503.1"/>
</dbReference>
<dbReference type="Proteomes" id="UP000001449">
    <property type="component" value="Chromosome 18"/>
</dbReference>
<evidence type="ECO:0000313" key="3">
    <source>
        <dbReference type="Proteomes" id="UP000001449"/>
    </source>
</evidence>
<accession>B5YLM1</accession>
<organism evidence="2 3">
    <name type="scientific">Thalassiosira pseudonana</name>
    <name type="common">Marine diatom</name>
    <name type="synonym">Cyclotella nana</name>
    <dbReference type="NCBI Taxonomy" id="35128"/>
    <lineage>
        <taxon>Eukaryota</taxon>
        <taxon>Sar</taxon>
        <taxon>Stramenopiles</taxon>
        <taxon>Ochrophyta</taxon>
        <taxon>Bacillariophyta</taxon>
        <taxon>Coscinodiscophyceae</taxon>
        <taxon>Thalassiosirophycidae</taxon>
        <taxon>Thalassiosirales</taxon>
        <taxon>Thalassiosiraceae</taxon>
        <taxon>Thalassiosira</taxon>
    </lineage>
</organism>
<feature type="compositionally biased region" description="Low complexity" evidence="1">
    <location>
        <begin position="186"/>
        <end position="198"/>
    </location>
</feature>
<dbReference type="InterPro" id="IPR036034">
    <property type="entry name" value="PDZ_sf"/>
</dbReference>
<dbReference type="KEGG" id="tps:THAPS_10828"/>